<evidence type="ECO:0000313" key="8">
    <source>
        <dbReference type="Proteomes" id="UP000693970"/>
    </source>
</evidence>
<feature type="compositionally biased region" description="Basic and acidic residues" evidence="4">
    <location>
        <begin position="1180"/>
        <end position="1194"/>
    </location>
</feature>
<feature type="domain" description="TOG" evidence="5">
    <location>
        <begin position="1484"/>
        <end position="1752"/>
    </location>
</feature>
<reference evidence="7" key="2">
    <citation type="submission" date="2021-04" db="EMBL/GenBank/DDBJ databases">
        <authorList>
            <person name="Podell S."/>
        </authorList>
    </citation>
    <scope>NUCLEOTIDE SEQUENCE</scope>
    <source>
        <strain evidence="7">Hildebrandi</strain>
    </source>
</reference>
<evidence type="ECO:0000313" key="6">
    <source>
        <dbReference type="EMBL" id="KAG7337995.1"/>
    </source>
</evidence>
<feature type="region of interest" description="Disordered" evidence="4">
    <location>
        <begin position="1787"/>
        <end position="1807"/>
    </location>
</feature>
<protein>
    <recommendedName>
        <fullName evidence="5">TOG domain-containing protein</fullName>
    </recommendedName>
</protein>
<feature type="domain" description="TOG" evidence="5">
    <location>
        <begin position="592"/>
        <end position="838"/>
    </location>
</feature>
<feature type="compositionally biased region" description="Low complexity" evidence="4">
    <location>
        <begin position="117"/>
        <end position="128"/>
    </location>
</feature>
<feature type="compositionally biased region" description="Basic and acidic residues" evidence="4">
    <location>
        <begin position="2092"/>
        <end position="2101"/>
    </location>
</feature>
<accession>A0A9K3PF81</accession>
<feature type="region of interest" description="Disordered" evidence="4">
    <location>
        <begin position="2092"/>
        <end position="2138"/>
    </location>
</feature>
<dbReference type="GO" id="GO:0007051">
    <property type="term" value="P:spindle organization"/>
    <property type="evidence" value="ECO:0007669"/>
    <property type="project" value="InterPro"/>
</dbReference>
<dbReference type="GO" id="GO:0030951">
    <property type="term" value="P:establishment or maintenance of microtubule cytoskeleton polarity"/>
    <property type="evidence" value="ECO:0007669"/>
    <property type="project" value="InterPro"/>
</dbReference>
<dbReference type="OrthoDB" id="205662at2759"/>
<feature type="compositionally biased region" description="Polar residues" evidence="4">
    <location>
        <begin position="533"/>
        <end position="544"/>
    </location>
</feature>
<keyword evidence="2" id="KW-0963">Cytoplasm</keyword>
<evidence type="ECO:0000313" key="7">
    <source>
        <dbReference type="EMBL" id="KAG7342689.1"/>
    </source>
</evidence>
<dbReference type="GO" id="GO:0005737">
    <property type="term" value="C:cytoplasm"/>
    <property type="evidence" value="ECO:0007669"/>
    <property type="project" value="UniProtKB-SubCell"/>
</dbReference>
<feature type="compositionally biased region" description="Low complexity" evidence="4">
    <location>
        <begin position="284"/>
        <end position="296"/>
    </location>
</feature>
<feature type="region of interest" description="Disordered" evidence="4">
    <location>
        <begin position="1129"/>
        <end position="1198"/>
    </location>
</feature>
<dbReference type="PANTHER" id="PTHR12609">
    <property type="entry name" value="MICROTUBULE ASSOCIATED PROTEIN XMAP215"/>
    <property type="match status" value="1"/>
</dbReference>
<proteinExistence type="predicted"/>
<feature type="compositionally biased region" description="Low complexity" evidence="4">
    <location>
        <begin position="251"/>
        <end position="264"/>
    </location>
</feature>
<dbReference type="InterPro" id="IPR034085">
    <property type="entry name" value="TOG"/>
</dbReference>
<name>A0A9K3PF81_9STRA</name>
<keyword evidence="8" id="KW-1185">Reference proteome</keyword>
<comment type="subcellular location">
    <subcellularLocation>
        <location evidence="1">Cytoplasm</location>
    </subcellularLocation>
</comment>
<feature type="compositionally biased region" description="Basic and acidic residues" evidence="4">
    <location>
        <begin position="2785"/>
        <end position="2797"/>
    </location>
</feature>
<evidence type="ECO:0000256" key="1">
    <source>
        <dbReference type="ARBA" id="ARBA00004496"/>
    </source>
</evidence>
<dbReference type="Pfam" id="PF21041">
    <property type="entry name" value="XMAP215_CLASP_TOG"/>
    <property type="match status" value="1"/>
</dbReference>
<feature type="domain" description="TOG" evidence="5">
    <location>
        <begin position="1221"/>
        <end position="1463"/>
    </location>
</feature>
<evidence type="ECO:0000256" key="3">
    <source>
        <dbReference type="SAM" id="Coils"/>
    </source>
</evidence>
<organism evidence="7 8">
    <name type="scientific">Nitzschia inconspicua</name>
    <dbReference type="NCBI Taxonomy" id="303405"/>
    <lineage>
        <taxon>Eukaryota</taxon>
        <taxon>Sar</taxon>
        <taxon>Stramenopiles</taxon>
        <taxon>Ochrophyta</taxon>
        <taxon>Bacillariophyta</taxon>
        <taxon>Bacillariophyceae</taxon>
        <taxon>Bacillariophycidae</taxon>
        <taxon>Bacillariales</taxon>
        <taxon>Bacillariaceae</taxon>
        <taxon>Nitzschia</taxon>
    </lineage>
</organism>
<dbReference type="GO" id="GO:0046785">
    <property type="term" value="P:microtubule polymerization"/>
    <property type="evidence" value="ECO:0007669"/>
    <property type="project" value="InterPro"/>
</dbReference>
<feature type="compositionally biased region" description="Polar residues" evidence="4">
    <location>
        <begin position="2129"/>
        <end position="2138"/>
    </location>
</feature>
<comment type="caution">
    <text evidence="7">The sequence shown here is derived from an EMBL/GenBank/DDBJ whole genome shotgun (WGS) entry which is preliminary data.</text>
</comment>
<feature type="compositionally biased region" description="Polar residues" evidence="4">
    <location>
        <begin position="429"/>
        <end position="438"/>
    </location>
</feature>
<dbReference type="EMBL" id="JAGRRH010000024">
    <property type="protein sequence ID" value="KAG7342689.1"/>
    <property type="molecule type" value="Genomic_DNA"/>
</dbReference>
<dbReference type="Proteomes" id="UP000693970">
    <property type="component" value="Unassembled WGS sequence"/>
</dbReference>
<feature type="region of interest" description="Disordered" evidence="4">
    <location>
        <begin position="224"/>
        <end position="361"/>
    </location>
</feature>
<feature type="compositionally biased region" description="Low complexity" evidence="4">
    <location>
        <begin position="1791"/>
        <end position="1802"/>
    </location>
</feature>
<feature type="compositionally biased region" description="Low complexity" evidence="4">
    <location>
        <begin position="1129"/>
        <end position="1150"/>
    </location>
</feature>
<evidence type="ECO:0000256" key="2">
    <source>
        <dbReference type="ARBA" id="ARBA00022490"/>
    </source>
</evidence>
<feature type="compositionally biased region" description="Polar residues" evidence="4">
    <location>
        <begin position="79"/>
        <end position="94"/>
    </location>
</feature>
<sequence>MNSAEEEEAALLAELRAISNQSAASRFDDNSDDDDVPAMMTDGPLLNGSSNRKGSMNEESVKTAANVVQEEKRAEVTTLVETIQDENAASQSRRSVSKRPNGDVPPWKRKRQPQKESSSSSSFSNSNNKDPMSVEVEVIVATPPTKTKPPPSSTSTSSSPPQVINEGDSETIMVTVTNPPNEQETTKGVSDHFHQSSTYQGDRGGDANDEELLALLKMVSNKSGAADRFAEDNGETETTTEPTHAVRPVASQQQSPPKSKTSPGKSRKSRDPNILPPWKRGKSKNAASEASSSFSNVDVVLVTAPPTPTIPDGASVSLDVHSSGSKAGPILETHDSDPSKLSASERGFRQESTFQGERGGEANDAELLALLRNVSAKSNATDRFAGEDDSTIDKKADLDGVVSQPKPKDTKPKQNRAKQLLQWGRKKVTNSTNHTISESNKEEVVERNSDSQQPPTSPIGHSSDMPVDRDLQESVLLGGGGTFKQESTFQGERGGIANDPELYALLRNVSATAAAADRFADAGEVPPVDSKSALATSKNQQKSQSKLDDRDLTEAANRMATHNPAAANDTPINFVSKTSPGMLAVPPTPFPEVDGEEAIVVSKDDLPGAFSDSNWKVRKEAYNVLNNVILEAAKCNNNGNVDASDILVGLDDLIPKLLAEKNATALEFAMNAASCYASTCAGGSSADRAQTIMSSLFKGSAFTSPRPSSVTVVTDLVMKLIEVGSSTESATIVINALVNQGLTSKKPKVVQQSASLILEATQSFGAASLPLAAIVSALPKVLSHSNKKIRDCGMEIVAEFCRALGSKSPMEEVIGKMQKSQVKDLDTLLENQSDPTPIKIGMRFQRSTNKSGQVPATSVSDALAALQAGGEELAKQRYANRPAINLIEELKMTEYESKLKLTKWSEKVGALDIALKCGGEEPFKLVQPSLSCNYAPMISQMKGLLAHTHFAVVTKAMAVLAMLAQGVGEKLYPNLRPLLPKLLQLSKDKKLTKGVSSCLDAFFGNVLGFEHLLDAEASLSAATDETNEKNALARTTALEYLERCVTRGSSAGPRASLSATLAKSCADFASQKLSDSDANVRNSALKVLQALQMVENSQVVAAVASTIESLQQSNPRAYKALVKSAQTKSTTSASSSSHQPSSTMASSSPQLKGPANKAFTPPSSKGKPEAPQKEMLSSRQVHENRIDRPKDKKTTCANEFNVPNLEDATNRCASMEIPYWDEPDEELGGVIVGLKSTKWQSRQNSIKALAKFVECRPIIESRAEAQCDTECLLFLVKECTRGFKESNMNVMRSILDLFLSLCQYHEKAQYPFPTWAAVDGASVAVEKIADRKLSSISKSVLLSICVVCPAGDFLPAVFSTIEKIRAPAAHEEFLMWMNMFCNEFGAHSFGSATSFAIAFLKDECSSKNVKVKRAAFSVLGLIHSQLGPSFRAVVLAAFKESLREEAEKCFQDHPHDLSYKNAVWERVCLCSLMPNGTEDISATKLELPKLDLISELPGDCISRMGSKDGKTAWKARKAAMEDVEKALKSSSGVIDASTIRPLIDLLRALKERLGDSQSNLKPMAARLIGDILGSVEGDAQGKLGKVVYAPLINAAMNDNRKIMNDAAMEALQKGTSQPTIEGGGLNESSLETFVVALTTELEESEYKAAGIAGVLALTQNFTQSFQNLDNVSSQRGETLGGRFASVLVDALSSSKADIRASAESLLSDCLTNGVFSKQTVRRCIARLVPAKQRSVGSVLAKITSVTGDEGQKHDTNSPDMECADVSKLISTKGVKERKPMGTQRIGLEKQSSTSINATPSSSKKVYHNTTTDPSFHPLVFDAGTLGSQKSRAAMRSLTWPEYPEEPSGSSLYSGLRKAWAPLIHPDTVKLLFPDSGIRKQDDAIPGFNTLKAAIEMERAGQGTAVVQQIGFILRWSVFVMSCKESTVGLTGLLEMLSGLIDYLQSLNYEFSDGETMLFVPFLFEKASISKGRFKETYDDLVLLLKAGQVIPTKKLGPLVCVAMMESSTHAKARLMACQDCYECVASTGLSGIGKKGVLIAAKSLSEEKLPENKAAFLDLMVLLVSRMNNDIQRLSKICGSSLSTKSRSLVEERMKKVEKEGGLPSPAKLSGIPSRLDESSSKASKLPRSIQNTPVSTSFPRSTEFEVATKPSILFNDETMHFQDELPALDLRLGPKKTPTKTHGGLPQPSPPSSLPRLKLADKSCASQNDQTSLVLGSTLTFPRELSESLPAYLFPSSSGSLSDSSLKISGCETSQKNESIGAAASLRARLLKIREKNNGTGSTSGVEVVLTKSTSGGELAEDNSTKIHESLEQRCSSLKPVLTESLTTFKKLMEKSPPLHEDDNDVATCTDVLKNIHAAVSKQAHLAVDVDPANISQLREDIRDRISDVVSTLTRLIGIGFDCHDPSFNAGMSVPLLSVNLASLMAIFRSHDISTLVSVDDLTILIKEAGKALLDPRLSTTSKSSTVSLLDEATSTQMVRAINKLAVQAATGATRANAVLALVRLQEQLSFSSNGLDDPVFNSRLSRIVSKLMSRVIKAEESSAKPYDPTTVDMEAVICCLDDTLEASTRSAKEGNKEGAGATENLAKLLVVSILKSRGEKDTFVHMMKELEIDPFSSPLGALVVACATELGITSDESSTAQFNKKPDVAALVSAVGSATDEASRNQAVLALTQYKEVNGDSDLNDHLQNVSAAFREFILQQLCENPDPQPPVTSNNSMSERIKSLRSKLNATEAVIQSTSANRLAMESSSGIDTISLLTSSSGLEEKEESSSGTHPQPSLQAFRDRLAASHEKRATAGGGSSGDVQLAVPATTAGGRAAALRARLQAVKMQTNLMEDEK</sequence>
<feature type="compositionally biased region" description="Basic and acidic residues" evidence="4">
    <location>
        <begin position="439"/>
        <end position="449"/>
    </location>
</feature>
<feature type="region of interest" description="Disordered" evidence="4">
    <location>
        <begin position="2762"/>
        <end position="2810"/>
    </location>
</feature>
<dbReference type="InterPro" id="IPR045110">
    <property type="entry name" value="XMAP215"/>
</dbReference>
<dbReference type="EMBL" id="JAGRRH010000068">
    <property type="protein sequence ID" value="KAG7337995.1"/>
    <property type="molecule type" value="Genomic_DNA"/>
</dbReference>
<feature type="region of interest" description="Disordered" evidence="4">
    <location>
        <begin position="376"/>
        <end position="473"/>
    </location>
</feature>
<dbReference type="InterPro" id="IPR048491">
    <property type="entry name" value="XMAP215_CLASP_TOG"/>
</dbReference>
<reference evidence="7" key="1">
    <citation type="journal article" date="2021" name="Sci. Rep.">
        <title>Diploid genomic architecture of Nitzschia inconspicua, an elite biomass production diatom.</title>
        <authorList>
            <person name="Oliver A."/>
            <person name="Podell S."/>
            <person name="Pinowska A."/>
            <person name="Traller J.C."/>
            <person name="Smith S.R."/>
            <person name="McClure R."/>
            <person name="Beliaev A."/>
            <person name="Bohutskyi P."/>
            <person name="Hill E.A."/>
            <person name="Rabines A."/>
            <person name="Zheng H."/>
            <person name="Allen L.Z."/>
            <person name="Kuo A."/>
            <person name="Grigoriev I.V."/>
            <person name="Allen A.E."/>
            <person name="Hazlebeck D."/>
            <person name="Allen E.E."/>
        </authorList>
    </citation>
    <scope>NUCLEOTIDE SEQUENCE</scope>
    <source>
        <strain evidence="7">Hildebrandi</strain>
    </source>
</reference>
<feature type="coiled-coil region" evidence="3">
    <location>
        <begin position="2717"/>
        <end position="2744"/>
    </location>
</feature>
<feature type="region of interest" description="Disordered" evidence="4">
    <location>
        <begin position="524"/>
        <end position="550"/>
    </location>
</feature>
<evidence type="ECO:0000256" key="4">
    <source>
        <dbReference type="SAM" id="MobiDB-lite"/>
    </source>
</evidence>
<keyword evidence="3" id="KW-0175">Coiled coil</keyword>
<evidence type="ECO:0000259" key="5">
    <source>
        <dbReference type="SMART" id="SM01349"/>
    </source>
</evidence>
<feature type="region of interest" description="Disordered" evidence="4">
    <location>
        <begin position="20"/>
        <end position="210"/>
    </location>
</feature>
<feature type="region of interest" description="Disordered" evidence="4">
    <location>
        <begin position="2172"/>
        <end position="2198"/>
    </location>
</feature>
<dbReference type="GO" id="GO:0051010">
    <property type="term" value="F:microtubule plus-end binding"/>
    <property type="evidence" value="ECO:0007669"/>
    <property type="project" value="InterPro"/>
</dbReference>
<dbReference type="SMART" id="SM01349">
    <property type="entry name" value="TOG"/>
    <property type="match status" value="4"/>
</dbReference>
<feature type="domain" description="TOG" evidence="5">
    <location>
        <begin position="877"/>
        <end position="1127"/>
    </location>
</feature>
<dbReference type="GO" id="GO:0061863">
    <property type="term" value="F:microtubule plus end polymerase"/>
    <property type="evidence" value="ECO:0007669"/>
    <property type="project" value="InterPro"/>
</dbReference>
<gene>
    <name evidence="7" type="ORF">IV203_020633</name>
    <name evidence="6" type="ORF">IV203_034436</name>
</gene>
<feature type="compositionally biased region" description="Polar residues" evidence="4">
    <location>
        <begin position="172"/>
        <end position="188"/>
    </location>
</feature>